<feature type="domain" description="Peptidase M48" evidence="7">
    <location>
        <begin position="65"/>
        <end position="244"/>
    </location>
</feature>
<organism evidence="8 9">
    <name type="scientific">Capillibacterium thermochitinicola</name>
    <dbReference type="NCBI Taxonomy" id="2699427"/>
    <lineage>
        <taxon>Bacteria</taxon>
        <taxon>Bacillati</taxon>
        <taxon>Bacillota</taxon>
        <taxon>Capillibacterium</taxon>
    </lineage>
</organism>
<dbReference type="Proteomes" id="UP000657177">
    <property type="component" value="Unassembled WGS sequence"/>
</dbReference>
<dbReference type="EMBL" id="JAAKDE010000014">
    <property type="protein sequence ID" value="MBA2133411.1"/>
    <property type="molecule type" value="Genomic_DNA"/>
</dbReference>
<evidence type="ECO:0000256" key="1">
    <source>
        <dbReference type="ARBA" id="ARBA00022670"/>
    </source>
</evidence>
<dbReference type="PANTHER" id="PTHR22726:SF1">
    <property type="entry name" value="METALLOENDOPEPTIDASE OMA1, MITOCHONDRIAL"/>
    <property type="match status" value="1"/>
</dbReference>
<dbReference type="AlphaFoldDB" id="A0A8J6LJ45"/>
<name>A0A8J6LJ45_9FIRM</name>
<evidence type="ECO:0000256" key="5">
    <source>
        <dbReference type="ARBA" id="ARBA00023049"/>
    </source>
</evidence>
<proteinExistence type="inferred from homology"/>
<keyword evidence="3 6" id="KW-0378">Hydrolase</keyword>
<dbReference type="InterPro" id="IPR051156">
    <property type="entry name" value="Mito/Outer_Membr_Metalloprot"/>
</dbReference>
<keyword evidence="4 6" id="KW-0862">Zinc</keyword>
<evidence type="ECO:0000259" key="7">
    <source>
        <dbReference type="Pfam" id="PF01435"/>
    </source>
</evidence>
<evidence type="ECO:0000256" key="6">
    <source>
        <dbReference type="RuleBase" id="RU003983"/>
    </source>
</evidence>
<dbReference type="GO" id="GO:0051603">
    <property type="term" value="P:proteolysis involved in protein catabolic process"/>
    <property type="evidence" value="ECO:0007669"/>
    <property type="project" value="TreeGrafter"/>
</dbReference>
<comment type="caution">
    <text evidence="8">The sequence shown here is derived from an EMBL/GenBank/DDBJ whole genome shotgun (WGS) entry which is preliminary data.</text>
</comment>
<dbReference type="GO" id="GO:0016020">
    <property type="term" value="C:membrane"/>
    <property type="evidence" value="ECO:0007669"/>
    <property type="project" value="TreeGrafter"/>
</dbReference>
<keyword evidence="1 6" id="KW-0645">Protease</keyword>
<sequence length="251" mass="28196">MKVRYRIKLILLCSLLIFLALTLSLPGNTASFFADMELNLEKQIGRNSYESIIAQMKVVELPEAEMERLNNIFNRLVQVCSRRKELKFTLTVVEEASVNAFALPAGYIFVHTGLLSYVQSDGELAGVLAHEIAHVDRKHGMSAIKRQVGMALLLQIFLKDAGEQITKIGNLAINLTQLGYGREAEYEADRYGVYFMERAGYSRTEILNFWYRLVEESGGGGNPGILQLFSTHPPTSERIKRIKALPPTPTQ</sequence>
<evidence type="ECO:0000313" key="8">
    <source>
        <dbReference type="EMBL" id="MBA2133411.1"/>
    </source>
</evidence>
<evidence type="ECO:0000256" key="3">
    <source>
        <dbReference type="ARBA" id="ARBA00022801"/>
    </source>
</evidence>
<dbReference type="InterPro" id="IPR001915">
    <property type="entry name" value="Peptidase_M48"/>
</dbReference>
<accession>A0A8J6LJ45</accession>
<dbReference type="GO" id="GO:0004222">
    <property type="term" value="F:metalloendopeptidase activity"/>
    <property type="evidence" value="ECO:0007669"/>
    <property type="project" value="InterPro"/>
</dbReference>
<dbReference type="PANTHER" id="PTHR22726">
    <property type="entry name" value="METALLOENDOPEPTIDASE OMA1"/>
    <property type="match status" value="1"/>
</dbReference>
<dbReference type="Gene3D" id="3.30.2010.10">
    <property type="entry name" value="Metalloproteases ('zincins'), catalytic domain"/>
    <property type="match status" value="1"/>
</dbReference>
<dbReference type="Pfam" id="PF01435">
    <property type="entry name" value="Peptidase_M48"/>
    <property type="match status" value="1"/>
</dbReference>
<protein>
    <submittedName>
        <fullName evidence="8">M48 family metalloprotease</fullName>
    </submittedName>
</protein>
<evidence type="ECO:0000256" key="4">
    <source>
        <dbReference type="ARBA" id="ARBA00022833"/>
    </source>
</evidence>
<comment type="similarity">
    <text evidence="6">Belongs to the peptidase M48 family.</text>
</comment>
<keyword evidence="2" id="KW-0479">Metal-binding</keyword>
<evidence type="ECO:0000256" key="2">
    <source>
        <dbReference type="ARBA" id="ARBA00022723"/>
    </source>
</evidence>
<keyword evidence="9" id="KW-1185">Reference proteome</keyword>
<comment type="cofactor">
    <cofactor evidence="6">
        <name>Zn(2+)</name>
        <dbReference type="ChEBI" id="CHEBI:29105"/>
    </cofactor>
    <text evidence="6">Binds 1 zinc ion per subunit.</text>
</comment>
<gene>
    <name evidence="8" type="ORF">G5B42_07640</name>
</gene>
<dbReference type="GO" id="GO:0046872">
    <property type="term" value="F:metal ion binding"/>
    <property type="evidence" value="ECO:0007669"/>
    <property type="project" value="UniProtKB-KW"/>
</dbReference>
<reference evidence="8" key="1">
    <citation type="submission" date="2020-06" db="EMBL/GenBank/DDBJ databases">
        <title>Novel chitinolytic bacterium.</title>
        <authorList>
            <person name="Ungkulpasvich U."/>
            <person name="Kosugi A."/>
            <person name="Uke A."/>
        </authorList>
    </citation>
    <scope>NUCLEOTIDE SEQUENCE</scope>
    <source>
        <strain evidence="8">UUS1-1</strain>
    </source>
</reference>
<keyword evidence="5 6" id="KW-0482">Metalloprotease</keyword>
<evidence type="ECO:0000313" key="9">
    <source>
        <dbReference type="Proteomes" id="UP000657177"/>
    </source>
</evidence>